<dbReference type="CDD" id="cd00383">
    <property type="entry name" value="trans_reg_C"/>
    <property type="match status" value="1"/>
</dbReference>
<reference evidence="6 7" key="1">
    <citation type="submission" date="2020-08" db="EMBL/GenBank/DDBJ databases">
        <title>Genomic Encyclopedia of Type Strains, Phase III (KMG-III): the genomes of soil and plant-associated and newly described type strains.</title>
        <authorList>
            <person name="Whitman W."/>
        </authorList>
    </citation>
    <scope>NUCLEOTIDE SEQUENCE [LARGE SCALE GENOMIC DNA]</scope>
    <source>
        <strain evidence="6 7">CECT 3287</strain>
    </source>
</reference>
<dbReference type="RefSeq" id="WP_183216210.1">
    <property type="nucleotide sequence ID" value="NZ_BMPW01000001.1"/>
</dbReference>
<evidence type="ECO:0000256" key="3">
    <source>
        <dbReference type="PROSITE-ProRule" id="PRU01091"/>
    </source>
</evidence>
<feature type="modified residue" description="4-aspartylphosphate" evidence="2">
    <location>
        <position position="51"/>
    </location>
</feature>
<dbReference type="PROSITE" id="PS51755">
    <property type="entry name" value="OMPR_PHOB"/>
    <property type="match status" value="1"/>
</dbReference>
<dbReference type="AlphaFoldDB" id="A0A7W5FC21"/>
<gene>
    <name evidence="6" type="ORF">FHR83_000582</name>
</gene>
<dbReference type="GO" id="GO:0000976">
    <property type="term" value="F:transcription cis-regulatory region binding"/>
    <property type="evidence" value="ECO:0007669"/>
    <property type="project" value="TreeGrafter"/>
</dbReference>
<dbReference type="InterPro" id="IPR039420">
    <property type="entry name" value="WalR-like"/>
</dbReference>
<dbReference type="GO" id="GO:0005829">
    <property type="term" value="C:cytosol"/>
    <property type="evidence" value="ECO:0007669"/>
    <property type="project" value="TreeGrafter"/>
</dbReference>
<protein>
    <submittedName>
        <fullName evidence="6">DNA-binding response OmpR family regulator</fullName>
    </submittedName>
</protein>
<dbReference type="PROSITE" id="PS50110">
    <property type="entry name" value="RESPONSE_REGULATORY"/>
    <property type="match status" value="1"/>
</dbReference>
<proteinExistence type="predicted"/>
<comment type="caution">
    <text evidence="6">The sequence shown here is derived from an EMBL/GenBank/DDBJ whole genome shotgun (WGS) entry which is preliminary data.</text>
</comment>
<dbReference type="Proteomes" id="UP000590749">
    <property type="component" value="Unassembled WGS sequence"/>
</dbReference>
<dbReference type="Gene3D" id="1.10.10.10">
    <property type="entry name" value="Winged helix-like DNA-binding domain superfamily/Winged helix DNA-binding domain"/>
    <property type="match status" value="1"/>
</dbReference>
<dbReference type="PANTHER" id="PTHR48111">
    <property type="entry name" value="REGULATOR OF RPOS"/>
    <property type="match status" value="1"/>
</dbReference>
<dbReference type="Pfam" id="PF00486">
    <property type="entry name" value="Trans_reg_C"/>
    <property type="match status" value="1"/>
</dbReference>
<evidence type="ECO:0000259" key="4">
    <source>
        <dbReference type="PROSITE" id="PS50110"/>
    </source>
</evidence>
<accession>A0A7W5FC21</accession>
<dbReference type="EMBL" id="JACHXF010000001">
    <property type="protein sequence ID" value="MBB3092948.1"/>
    <property type="molecule type" value="Genomic_DNA"/>
</dbReference>
<dbReference type="SUPFAM" id="SSF52172">
    <property type="entry name" value="CheY-like"/>
    <property type="match status" value="1"/>
</dbReference>
<feature type="domain" description="OmpR/PhoB-type" evidence="5">
    <location>
        <begin position="124"/>
        <end position="219"/>
    </location>
</feature>
<dbReference type="GO" id="GO:0032993">
    <property type="term" value="C:protein-DNA complex"/>
    <property type="evidence" value="ECO:0007669"/>
    <property type="project" value="TreeGrafter"/>
</dbReference>
<keyword evidence="2" id="KW-0597">Phosphoprotein</keyword>
<sequence>MRVLVVEDERDMADAIARGLRRKGMAVDVAYDGLQGHEMAYVTRYDVVVLDRDLPGMHGDEICAALVESGTLTRVLMLTASSSVDDKVEGLELGADDYLAKPFDFKELVARVQALGRRATPVAPPVLTAGDLVLDQSRRVAARSGAPLELTNKEFCVLEELLKAKGGVVSSEELLDRVWDANTDPFTTTVRVTINTLRKKLGDPPLVETVVGAGYRIAVPVVAS</sequence>
<organism evidence="6 7">
    <name type="scientific">Actinoplanes campanulatus</name>
    <dbReference type="NCBI Taxonomy" id="113559"/>
    <lineage>
        <taxon>Bacteria</taxon>
        <taxon>Bacillati</taxon>
        <taxon>Actinomycetota</taxon>
        <taxon>Actinomycetes</taxon>
        <taxon>Micromonosporales</taxon>
        <taxon>Micromonosporaceae</taxon>
        <taxon>Actinoplanes</taxon>
    </lineage>
</organism>
<dbReference type="InterPro" id="IPR036388">
    <property type="entry name" value="WH-like_DNA-bd_sf"/>
</dbReference>
<feature type="DNA-binding region" description="OmpR/PhoB-type" evidence="3">
    <location>
        <begin position="124"/>
        <end position="219"/>
    </location>
</feature>
<dbReference type="SMART" id="SM00448">
    <property type="entry name" value="REC"/>
    <property type="match status" value="1"/>
</dbReference>
<keyword evidence="7" id="KW-1185">Reference proteome</keyword>
<dbReference type="Pfam" id="PF00072">
    <property type="entry name" value="Response_reg"/>
    <property type="match status" value="1"/>
</dbReference>
<dbReference type="InterPro" id="IPR001867">
    <property type="entry name" value="OmpR/PhoB-type_DNA-bd"/>
</dbReference>
<feature type="domain" description="Response regulatory" evidence="4">
    <location>
        <begin position="2"/>
        <end position="116"/>
    </location>
</feature>
<dbReference type="CDD" id="cd19935">
    <property type="entry name" value="REC_OmpR_CusR-like"/>
    <property type="match status" value="1"/>
</dbReference>
<evidence type="ECO:0000313" key="6">
    <source>
        <dbReference type="EMBL" id="MBB3092948.1"/>
    </source>
</evidence>
<dbReference type="InterPro" id="IPR001789">
    <property type="entry name" value="Sig_transdc_resp-reg_receiver"/>
</dbReference>
<dbReference type="GO" id="GO:0000156">
    <property type="term" value="F:phosphorelay response regulator activity"/>
    <property type="evidence" value="ECO:0007669"/>
    <property type="project" value="TreeGrafter"/>
</dbReference>
<evidence type="ECO:0000313" key="7">
    <source>
        <dbReference type="Proteomes" id="UP000590749"/>
    </source>
</evidence>
<dbReference type="PANTHER" id="PTHR48111:SF36">
    <property type="entry name" value="TRANSCRIPTIONAL REGULATORY PROTEIN CUTR"/>
    <property type="match status" value="1"/>
</dbReference>
<dbReference type="GO" id="GO:0006355">
    <property type="term" value="P:regulation of DNA-templated transcription"/>
    <property type="evidence" value="ECO:0007669"/>
    <property type="project" value="InterPro"/>
</dbReference>
<keyword evidence="1 3" id="KW-0238">DNA-binding</keyword>
<name>A0A7W5FC21_9ACTN</name>
<evidence type="ECO:0000256" key="2">
    <source>
        <dbReference type="PROSITE-ProRule" id="PRU00169"/>
    </source>
</evidence>
<evidence type="ECO:0000259" key="5">
    <source>
        <dbReference type="PROSITE" id="PS51755"/>
    </source>
</evidence>
<dbReference type="SMART" id="SM00862">
    <property type="entry name" value="Trans_reg_C"/>
    <property type="match status" value="1"/>
</dbReference>
<dbReference type="Gene3D" id="6.10.250.690">
    <property type="match status" value="1"/>
</dbReference>
<dbReference type="Gene3D" id="3.40.50.2300">
    <property type="match status" value="1"/>
</dbReference>
<dbReference type="InterPro" id="IPR011006">
    <property type="entry name" value="CheY-like_superfamily"/>
</dbReference>
<evidence type="ECO:0000256" key="1">
    <source>
        <dbReference type="ARBA" id="ARBA00023125"/>
    </source>
</evidence>